<evidence type="ECO:0000256" key="3">
    <source>
        <dbReference type="ARBA" id="ARBA00022989"/>
    </source>
</evidence>
<keyword evidence="4 6" id="KW-0472">Membrane</keyword>
<dbReference type="Proteomes" id="UP000830671">
    <property type="component" value="Chromosome 4"/>
</dbReference>
<dbReference type="InterPro" id="IPR011701">
    <property type="entry name" value="MFS"/>
</dbReference>
<feature type="transmembrane region" description="Helical" evidence="6">
    <location>
        <begin position="288"/>
        <end position="308"/>
    </location>
</feature>
<sequence length="604" mass="64449">MPSTSGLRANLRLYRQSFPCIRDLGLILLLTSFITCFKYKSVSIESLLRLPFIVNIALKDAMPEALLVQGAPKSPSSVMEMLPLKSPASTSKQTTSSQKPSSPPNDEVPTATEAEPPQGSPSRNVSVAKSITVIVTLAGINFLNTMGSGILIAALPRIAQDVGLDESLILWPAAVYNLAAGCLLLIFGAVADVVGAKLMWLMGSYLCVVFTIAVGLSQTGIQIILFRTAVGVSISACLPTAMAFITKTFPKGGWRNVAFSMNGIGFPLGYALGLVLGGIFTDTIGWRWAYYMMAVINFALSTAAVWSLPSIHQPSEKKWTRRLAEDIDWIGAVIMSVALGLLLYVLAMTTSSYTRIADPTNIALLTVAVALLVAFPVWMNLQTKRGRPALIPNRLWRNAAFTSICVSIFLPQEFPMLTPSKSFQKVQGISALQSSLRFLPHVVMGTLVNIAAAWLVSRIKVQTLGAVSAVITAAAPILMATISLDGNYWFAPFWAMVLSPVNADALFTVSNLIISDAFPADVQSLAGGVFSEIGQIGNAVGLAVTAAIAASVTEHSAVVHDDAREARMEGYRAAFWTIFAATVAVLIIVVGGFRKGGTVGKKDD</sequence>
<dbReference type="AlphaFoldDB" id="A0A9Q8SUT3"/>
<feature type="transmembrane region" description="Helical" evidence="6">
    <location>
        <begin position="535"/>
        <end position="553"/>
    </location>
</feature>
<keyword evidence="9" id="KW-1185">Reference proteome</keyword>
<dbReference type="Gene3D" id="1.20.1720.10">
    <property type="entry name" value="Multidrug resistance protein D"/>
    <property type="match status" value="1"/>
</dbReference>
<protein>
    <submittedName>
        <fullName evidence="8">Major facilitator superfamily transporter</fullName>
    </submittedName>
</protein>
<feature type="transmembrane region" description="Helical" evidence="6">
    <location>
        <begin position="329"/>
        <end position="347"/>
    </location>
</feature>
<feature type="transmembrane region" description="Helical" evidence="6">
    <location>
        <begin position="198"/>
        <end position="217"/>
    </location>
</feature>
<keyword evidence="2 6" id="KW-0812">Transmembrane</keyword>
<evidence type="ECO:0000313" key="9">
    <source>
        <dbReference type="Proteomes" id="UP000830671"/>
    </source>
</evidence>
<accession>A0A9Q8SUT3</accession>
<feature type="transmembrane region" description="Helical" evidence="6">
    <location>
        <begin position="573"/>
        <end position="593"/>
    </location>
</feature>
<comment type="subcellular location">
    <subcellularLocation>
        <location evidence="1">Membrane</location>
        <topology evidence="1">Multi-pass membrane protein</topology>
    </subcellularLocation>
</comment>
<evidence type="ECO:0000313" key="8">
    <source>
        <dbReference type="EMBL" id="UQC83201.1"/>
    </source>
</evidence>
<organism evidence="8 9">
    <name type="scientific">Colletotrichum lupini</name>
    <dbReference type="NCBI Taxonomy" id="145971"/>
    <lineage>
        <taxon>Eukaryota</taxon>
        <taxon>Fungi</taxon>
        <taxon>Dikarya</taxon>
        <taxon>Ascomycota</taxon>
        <taxon>Pezizomycotina</taxon>
        <taxon>Sordariomycetes</taxon>
        <taxon>Hypocreomycetidae</taxon>
        <taxon>Glomerellales</taxon>
        <taxon>Glomerellaceae</taxon>
        <taxon>Colletotrichum</taxon>
        <taxon>Colletotrichum acutatum species complex</taxon>
    </lineage>
</organism>
<evidence type="ECO:0000256" key="1">
    <source>
        <dbReference type="ARBA" id="ARBA00004141"/>
    </source>
</evidence>
<dbReference type="Gene3D" id="1.20.1250.20">
    <property type="entry name" value="MFS general substrate transporter like domains"/>
    <property type="match status" value="1"/>
</dbReference>
<dbReference type="EMBL" id="CP019476">
    <property type="protein sequence ID" value="UQC83201.1"/>
    <property type="molecule type" value="Genomic_DNA"/>
</dbReference>
<evidence type="ECO:0000256" key="2">
    <source>
        <dbReference type="ARBA" id="ARBA00022692"/>
    </source>
</evidence>
<dbReference type="PANTHER" id="PTHR42718">
    <property type="entry name" value="MAJOR FACILITATOR SUPERFAMILY MULTIDRUG TRANSPORTER MFSC"/>
    <property type="match status" value="1"/>
</dbReference>
<feature type="transmembrane region" description="Helical" evidence="6">
    <location>
        <begin position="438"/>
        <end position="456"/>
    </location>
</feature>
<dbReference type="PROSITE" id="PS50850">
    <property type="entry name" value="MFS"/>
    <property type="match status" value="1"/>
</dbReference>
<feature type="transmembrane region" description="Helical" evidence="6">
    <location>
        <begin position="399"/>
        <end position="418"/>
    </location>
</feature>
<dbReference type="GeneID" id="73342689"/>
<proteinExistence type="predicted"/>
<dbReference type="PANTHER" id="PTHR42718:SF10">
    <property type="entry name" value="TRANSPORTER, PUTATIVE (AFU_ORTHOLOGUE AFUA_8G06760)-RELATED"/>
    <property type="match status" value="1"/>
</dbReference>
<evidence type="ECO:0000259" key="7">
    <source>
        <dbReference type="PROSITE" id="PS50850"/>
    </source>
</evidence>
<keyword evidence="3 6" id="KW-1133">Transmembrane helix</keyword>
<dbReference type="KEGG" id="clup:CLUP02_08695"/>
<feature type="transmembrane region" description="Helical" evidence="6">
    <location>
        <begin position="463"/>
        <end position="482"/>
    </location>
</feature>
<gene>
    <name evidence="8" type="ORF">CLUP02_08695</name>
</gene>
<evidence type="ECO:0000256" key="5">
    <source>
        <dbReference type="SAM" id="MobiDB-lite"/>
    </source>
</evidence>
<feature type="region of interest" description="Disordered" evidence="5">
    <location>
        <begin position="86"/>
        <end position="124"/>
    </location>
</feature>
<evidence type="ECO:0000256" key="6">
    <source>
        <dbReference type="SAM" id="Phobius"/>
    </source>
</evidence>
<feature type="transmembrane region" description="Helical" evidence="6">
    <location>
        <begin position="131"/>
        <end position="156"/>
    </location>
</feature>
<dbReference type="RefSeq" id="XP_049144822.1">
    <property type="nucleotide sequence ID" value="XM_049287679.1"/>
</dbReference>
<feature type="transmembrane region" description="Helical" evidence="6">
    <location>
        <begin position="168"/>
        <end position="191"/>
    </location>
</feature>
<name>A0A9Q8SUT3_9PEZI</name>
<feature type="transmembrane region" description="Helical" evidence="6">
    <location>
        <begin position="359"/>
        <end position="378"/>
    </location>
</feature>
<evidence type="ECO:0000256" key="4">
    <source>
        <dbReference type="ARBA" id="ARBA00023136"/>
    </source>
</evidence>
<dbReference type="InterPro" id="IPR036259">
    <property type="entry name" value="MFS_trans_sf"/>
</dbReference>
<dbReference type="GO" id="GO:0016020">
    <property type="term" value="C:membrane"/>
    <property type="evidence" value="ECO:0007669"/>
    <property type="project" value="UniProtKB-SubCell"/>
</dbReference>
<feature type="transmembrane region" description="Helical" evidence="6">
    <location>
        <begin position="223"/>
        <end position="245"/>
    </location>
</feature>
<dbReference type="SUPFAM" id="SSF103473">
    <property type="entry name" value="MFS general substrate transporter"/>
    <property type="match status" value="1"/>
</dbReference>
<feature type="transmembrane region" description="Helical" evidence="6">
    <location>
        <begin position="257"/>
        <end position="276"/>
    </location>
</feature>
<feature type="domain" description="Major facilitator superfamily (MFS) profile" evidence="7">
    <location>
        <begin position="133"/>
        <end position="598"/>
    </location>
</feature>
<feature type="compositionally biased region" description="Low complexity" evidence="5">
    <location>
        <begin position="86"/>
        <end position="100"/>
    </location>
</feature>
<dbReference type="Pfam" id="PF07690">
    <property type="entry name" value="MFS_1"/>
    <property type="match status" value="1"/>
</dbReference>
<reference evidence="8" key="1">
    <citation type="journal article" date="2021" name="Mol. Plant Microbe Interact.">
        <title>Complete Genome Sequence of the Plant-Pathogenic Fungus Colletotrichum lupini.</title>
        <authorList>
            <person name="Baroncelli R."/>
            <person name="Pensec F."/>
            <person name="Da Lio D."/>
            <person name="Boufleur T."/>
            <person name="Vicente I."/>
            <person name="Sarrocco S."/>
            <person name="Picot A."/>
            <person name="Baraldi E."/>
            <person name="Sukno S."/>
            <person name="Thon M."/>
            <person name="Le Floch G."/>
        </authorList>
    </citation>
    <scope>NUCLEOTIDE SEQUENCE</scope>
    <source>
        <strain evidence="8">IMI 504893</strain>
    </source>
</reference>
<feature type="transmembrane region" description="Helical" evidence="6">
    <location>
        <begin position="488"/>
        <end position="514"/>
    </location>
</feature>
<dbReference type="GO" id="GO:0022857">
    <property type="term" value="F:transmembrane transporter activity"/>
    <property type="evidence" value="ECO:0007669"/>
    <property type="project" value="InterPro"/>
</dbReference>
<dbReference type="InterPro" id="IPR020846">
    <property type="entry name" value="MFS_dom"/>
</dbReference>